<protein>
    <submittedName>
        <fullName evidence="5">ABC-type transport system substrate-binding protein</fullName>
    </submittedName>
</protein>
<dbReference type="Gene3D" id="3.90.76.10">
    <property type="entry name" value="Dipeptide-binding Protein, Domain 1"/>
    <property type="match status" value="1"/>
</dbReference>
<evidence type="ECO:0000256" key="1">
    <source>
        <dbReference type="ARBA" id="ARBA00005695"/>
    </source>
</evidence>
<dbReference type="PANTHER" id="PTHR30290">
    <property type="entry name" value="PERIPLASMIC BINDING COMPONENT OF ABC TRANSPORTER"/>
    <property type="match status" value="1"/>
</dbReference>
<dbReference type="EMBL" id="JACHLP010000004">
    <property type="protein sequence ID" value="MBB4843697.1"/>
    <property type="molecule type" value="Genomic_DNA"/>
</dbReference>
<dbReference type="RefSeq" id="WP_184299211.1">
    <property type="nucleotide sequence ID" value="NZ_JACHLP010000004.1"/>
</dbReference>
<comment type="caution">
    <text evidence="5">The sequence shown here is derived from an EMBL/GenBank/DDBJ whole genome shotgun (WGS) entry which is preliminary data.</text>
</comment>
<dbReference type="InterPro" id="IPR000914">
    <property type="entry name" value="SBP_5_dom"/>
</dbReference>
<dbReference type="Proteomes" id="UP000562027">
    <property type="component" value="Unassembled WGS sequence"/>
</dbReference>
<feature type="domain" description="Solute-binding protein family 5" evidence="4">
    <location>
        <begin position="64"/>
        <end position="433"/>
    </location>
</feature>
<dbReference type="PANTHER" id="PTHR30290:SF38">
    <property type="entry name" value="D,D-DIPEPTIDE-BINDING PERIPLASMIC PROTEIN DDPA-RELATED"/>
    <property type="match status" value="1"/>
</dbReference>
<dbReference type="PIRSF" id="PIRSF002741">
    <property type="entry name" value="MppA"/>
    <property type="match status" value="1"/>
</dbReference>
<evidence type="ECO:0000256" key="3">
    <source>
        <dbReference type="SAM" id="SignalP"/>
    </source>
</evidence>
<dbReference type="AlphaFoldDB" id="A0A840LEG5"/>
<comment type="similarity">
    <text evidence="1">Belongs to the bacterial solute-binding protein 5 family.</text>
</comment>
<dbReference type="Gene3D" id="3.40.190.10">
    <property type="entry name" value="Periplasmic binding protein-like II"/>
    <property type="match status" value="1"/>
</dbReference>
<dbReference type="Pfam" id="PF00496">
    <property type="entry name" value="SBP_bac_5"/>
    <property type="match status" value="1"/>
</dbReference>
<dbReference type="GO" id="GO:0042938">
    <property type="term" value="P:dipeptide transport"/>
    <property type="evidence" value="ECO:0007669"/>
    <property type="project" value="TreeGrafter"/>
</dbReference>
<dbReference type="SUPFAM" id="SSF53850">
    <property type="entry name" value="Periplasmic binding protein-like II"/>
    <property type="match status" value="1"/>
</dbReference>
<dbReference type="InterPro" id="IPR030678">
    <property type="entry name" value="Peptide/Ni-bd"/>
</dbReference>
<dbReference type="Gene3D" id="3.10.105.10">
    <property type="entry name" value="Dipeptide-binding Protein, Domain 3"/>
    <property type="match status" value="1"/>
</dbReference>
<dbReference type="GO" id="GO:0043190">
    <property type="term" value="C:ATP-binding cassette (ABC) transporter complex"/>
    <property type="evidence" value="ECO:0007669"/>
    <property type="project" value="InterPro"/>
</dbReference>
<dbReference type="InterPro" id="IPR039424">
    <property type="entry name" value="SBP_5"/>
</dbReference>
<keyword evidence="6" id="KW-1185">Reference proteome</keyword>
<evidence type="ECO:0000313" key="6">
    <source>
        <dbReference type="Proteomes" id="UP000562027"/>
    </source>
</evidence>
<keyword evidence="2 3" id="KW-0732">Signal</keyword>
<name>A0A840LEG5_9BURK</name>
<evidence type="ECO:0000259" key="4">
    <source>
        <dbReference type="Pfam" id="PF00496"/>
    </source>
</evidence>
<evidence type="ECO:0000256" key="2">
    <source>
        <dbReference type="ARBA" id="ARBA00022729"/>
    </source>
</evidence>
<gene>
    <name evidence="5" type="ORF">HNP55_002220</name>
</gene>
<organism evidence="5 6">
    <name type="scientific">Roseateles oligotrophus</name>
    <dbReference type="NCBI Taxonomy" id="1769250"/>
    <lineage>
        <taxon>Bacteria</taxon>
        <taxon>Pseudomonadati</taxon>
        <taxon>Pseudomonadota</taxon>
        <taxon>Betaproteobacteria</taxon>
        <taxon>Burkholderiales</taxon>
        <taxon>Sphaerotilaceae</taxon>
        <taxon>Roseateles</taxon>
    </lineage>
</organism>
<dbReference type="GO" id="GO:0030288">
    <property type="term" value="C:outer membrane-bounded periplasmic space"/>
    <property type="evidence" value="ECO:0007669"/>
    <property type="project" value="TreeGrafter"/>
</dbReference>
<reference evidence="5 6" key="1">
    <citation type="submission" date="2020-08" db="EMBL/GenBank/DDBJ databases">
        <title>Functional genomics of gut bacteria from endangered species of beetles.</title>
        <authorList>
            <person name="Carlos-Shanley C."/>
        </authorList>
    </citation>
    <scope>NUCLEOTIDE SEQUENCE [LARGE SCALE GENOMIC DNA]</scope>
    <source>
        <strain evidence="5 6">S00239</strain>
    </source>
</reference>
<dbReference type="GO" id="GO:1904680">
    <property type="term" value="F:peptide transmembrane transporter activity"/>
    <property type="evidence" value="ECO:0007669"/>
    <property type="project" value="TreeGrafter"/>
</dbReference>
<evidence type="ECO:0000313" key="5">
    <source>
        <dbReference type="EMBL" id="MBB4843697.1"/>
    </source>
</evidence>
<sequence>MKKLLALLLLCSSISWAAPSTLRFCAAGSPKTLDPANTDSGVDESSIRPVYGRLVEGTLEDERILPSMAESWTVSADGRRYLFKLRHGIKFHSTPWFTPTRDFNADDVLFTFARLLDPKHPLQKSYPTLSPYVASLGWDKLIQGVKKIAEDQVEVQLARVDAAFLNDLASAFASMQSAEYGAQLLRQGKAQQLATLPVGTGPFVFKSLQQDSVIRYERNPTYFVKGEPRVDKLVYAITVDRNVRTQRLKRNECDIAPITGSVELAELQGDPAITVQSAPGMNIGFLAFNLKKPPLKQLAVRQALDMAIDKAAIIKTVFGAGGVVADSILPRVNWAHDGTLKAPTYNPEKARTLLQQAGVKNLEISLWAMPVQRFYNPNAQLMAQMIQADWAKVGVRARIMTFEWGEYLKRVDAGEHDTALLGWNGEIEPASTAGQLACGAASASFFCDKDFDAAIAAAKQTLDAAQRKKLYAKAQQIAMTQLPWSPIANGAMSVALRKNVVGFKLGVDGTIRFDGVSLR</sequence>
<feature type="chain" id="PRO_5032523490" evidence="3">
    <location>
        <begin position="18"/>
        <end position="519"/>
    </location>
</feature>
<accession>A0A840LEG5</accession>
<proteinExistence type="inferred from homology"/>
<feature type="signal peptide" evidence="3">
    <location>
        <begin position="1"/>
        <end position="17"/>
    </location>
</feature>
<dbReference type="CDD" id="cd08493">
    <property type="entry name" value="PBP2_DppA_like"/>
    <property type="match status" value="1"/>
</dbReference>